<dbReference type="Pfam" id="PF00582">
    <property type="entry name" value="Usp"/>
    <property type="match status" value="1"/>
</dbReference>
<dbReference type="OrthoDB" id="239260at2"/>
<evidence type="ECO:0000256" key="1">
    <source>
        <dbReference type="ARBA" id="ARBA00004496"/>
    </source>
</evidence>
<comment type="subcellular location">
    <subcellularLocation>
        <location evidence="1">Cytoplasm</location>
    </subcellularLocation>
</comment>
<evidence type="ECO:0000313" key="7">
    <source>
        <dbReference type="Proteomes" id="UP000002171"/>
    </source>
</evidence>
<dbReference type="PRINTS" id="PR01438">
    <property type="entry name" value="UNVRSLSTRESS"/>
</dbReference>
<reference evidence="6 7" key="1">
    <citation type="submission" date="2006-02" db="EMBL/GenBank/DDBJ databases">
        <authorList>
            <person name="Pinhassi J."/>
            <person name="Pedros-Alio C."/>
            <person name="Ferriera S."/>
            <person name="Johnson J."/>
            <person name="Kravitz S."/>
            <person name="Halpern A."/>
            <person name="Remington K."/>
            <person name="Beeson K."/>
            <person name="Tran B."/>
            <person name="Rogers Y.-H."/>
            <person name="Friedman R."/>
            <person name="Venter J.C."/>
        </authorList>
    </citation>
    <scope>NUCLEOTIDE SEQUENCE [LARGE SCALE GENOMIC DNA]</scope>
    <source>
        <strain evidence="6 7">MED92</strain>
    </source>
</reference>
<dbReference type="PANTHER" id="PTHR47892">
    <property type="entry name" value="UNIVERSAL STRESS PROTEIN E"/>
    <property type="match status" value="1"/>
</dbReference>
<dbReference type="AlphaFoldDB" id="A0A7U8GSS3"/>
<feature type="non-terminal residue" evidence="6">
    <location>
        <position position="1"/>
    </location>
</feature>
<dbReference type="InterPro" id="IPR006015">
    <property type="entry name" value="Universal_stress_UspA"/>
</dbReference>
<evidence type="ECO:0000256" key="4">
    <source>
        <dbReference type="ARBA" id="ARBA00037131"/>
    </source>
</evidence>
<comment type="function">
    <text evidence="4">Required for resistance to DNA-damaging agents.</text>
</comment>
<evidence type="ECO:0000259" key="5">
    <source>
        <dbReference type="Pfam" id="PF00582"/>
    </source>
</evidence>
<sequence>CEFDACWDRHTAEGVVRKVLRFQPDMVLHAVQPHTRIGHYLFAPVDWQIARKCPVPVLFVKDRSWPERMRIVACIDPLHEGDRRAEQDKNLLNKTLALADGNHEMRVLHCYNTLPHDAIFDEHMVTDYEALQDKVERSHFKECNGILEEFGLSTSSDVVDIIKGESELTISNYAKHNNIDVVVMGAVARSVFDRLLVGSTMEYVVDHVDCDVLIVKHPDFVCPVSE</sequence>
<dbReference type="SUPFAM" id="SSF52402">
    <property type="entry name" value="Adenine nucleotide alpha hydrolases-like"/>
    <property type="match status" value="2"/>
</dbReference>
<comment type="similarity">
    <text evidence="2">Belongs to the universal stress protein A family.</text>
</comment>
<dbReference type="RefSeq" id="WP_007022735.1">
    <property type="nucleotide sequence ID" value="NZ_CH724127.1"/>
</dbReference>
<feature type="domain" description="UspA" evidence="5">
    <location>
        <begin position="70"/>
        <end position="216"/>
    </location>
</feature>
<dbReference type="GO" id="GO:0005737">
    <property type="term" value="C:cytoplasm"/>
    <property type="evidence" value="ECO:0007669"/>
    <property type="project" value="UniProtKB-SubCell"/>
</dbReference>
<dbReference type="InterPro" id="IPR006016">
    <property type="entry name" value="UspA"/>
</dbReference>
<protein>
    <submittedName>
        <fullName evidence="6">Universal stress protein, UspA</fullName>
    </submittedName>
</protein>
<organism evidence="6 7">
    <name type="scientific">Neptuniibacter caesariensis</name>
    <dbReference type="NCBI Taxonomy" id="207954"/>
    <lineage>
        <taxon>Bacteria</taxon>
        <taxon>Pseudomonadati</taxon>
        <taxon>Pseudomonadota</taxon>
        <taxon>Gammaproteobacteria</taxon>
        <taxon>Oceanospirillales</taxon>
        <taxon>Oceanospirillaceae</taxon>
        <taxon>Neptuniibacter</taxon>
    </lineage>
</organism>
<comment type="caution">
    <text evidence="6">The sequence shown here is derived from an EMBL/GenBank/DDBJ whole genome shotgun (WGS) entry which is preliminary data.</text>
</comment>
<keyword evidence="7" id="KW-1185">Reference proteome</keyword>
<dbReference type="Gene3D" id="3.40.50.12370">
    <property type="match status" value="1"/>
</dbReference>
<keyword evidence="3" id="KW-0963">Cytoplasm</keyword>
<name>A0A7U8GSS3_NEPCE</name>
<proteinExistence type="inferred from homology"/>
<dbReference type="Proteomes" id="UP000002171">
    <property type="component" value="Unassembled WGS sequence"/>
</dbReference>
<evidence type="ECO:0000313" key="6">
    <source>
        <dbReference type="EMBL" id="EAR61648.1"/>
    </source>
</evidence>
<evidence type="ECO:0000256" key="2">
    <source>
        <dbReference type="ARBA" id="ARBA00008791"/>
    </source>
</evidence>
<dbReference type="PANTHER" id="PTHR47892:SF1">
    <property type="entry name" value="UNIVERSAL STRESS PROTEIN E"/>
    <property type="match status" value="1"/>
</dbReference>
<dbReference type="EMBL" id="AAOW01000006">
    <property type="protein sequence ID" value="EAR61648.1"/>
    <property type="molecule type" value="Genomic_DNA"/>
</dbReference>
<evidence type="ECO:0000256" key="3">
    <source>
        <dbReference type="ARBA" id="ARBA00022490"/>
    </source>
</evidence>
<gene>
    <name evidence="6" type="ORF">MED92_03597</name>
</gene>
<accession>A0A7U8GSS3</accession>